<name>A0ACD4CYQ9_9HYPH</name>
<accession>A0ACD4CYQ9</accession>
<proteinExistence type="predicted"/>
<evidence type="ECO:0000313" key="1">
    <source>
        <dbReference type="EMBL" id="UXN58730.1"/>
    </source>
</evidence>
<evidence type="ECO:0000313" key="2">
    <source>
        <dbReference type="Proteomes" id="UP001061991"/>
    </source>
</evidence>
<reference evidence="1" key="1">
    <citation type="submission" date="2022-09" db="EMBL/GenBank/DDBJ databases">
        <title>Interaction between co-microsymbionts with complementary sets of symbiotic genes in legume-rhizobium systems.</title>
        <authorList>
            <person name="Safronova V."/>
            <person name="Sazanova A."/>
            <person name="Afonin A."/>
            <person name="Chirak E."/>
        </authorList>
    </citation>
    <scope>NUCLEOTIDE SEQUENCE</scope>
    <source>
        <strain evidence="1">A18/3m</strain>
    </source>
</reference>
<protein>
    <submittedName>
        <fullName evidence="1">Uncharacterized protein</fullName>
    </submittedName>
</protein>
<dbReference type="EMBL" id="CP104972">
    <property type="protein sequence ID" value="UXN58730.1"/>
    <property type="molecule type" value="Genomic_DNA"/>
</dbReference>
<gene>
    <name evidence="1" type="ORF">N8E88_12245</name>
</gene>
<dbReference type="Proteomes" id="UP001061991">
    <property type="component" value="Plasmid p_unnamed1"/>
</dbReference>
<geneLocation type="plasmid" evidence="1 2">
    <name>p_unnamed1</name>
</geneLocation>
<sequence length="110" mass="12465">MAPLTPPPKIKLSRLRDIGWSIWDPIALLSAGQSWDDEDCRGFADEYDRYLIYAAGQLRRGAPDAEVVSYLVQIEAEHMGIGERSDTRERAQSVVAAIRADDELWTYPDR</sequence>
<keyword evidence="1" id="KW-0614">Plasmid</keyword>
<keyword evidence="2" id="KW-1185">Reference proteome</keyword>
<organism evidence="1 2">
    <name type="scientific">Phyllobacterium zundukense</name>
    <dbReference type="NCBI Taxonomy" id="1867719"/>
    <lineage>
        <taxon>Bacteria</taxon>
        <taxon>Pseudomonadati</taxon>
        <taxon>Pseudomonadota</taxon>
        <taxon>Alphaproteobacteria</taxon>
        <taxon>Hyphomicrobiales</taxon>
        <taxon>Phyllobacteriaceae</taxon>
        <taxon>Phyllobacterium</taxon>
    </lineage>
</organism>